<evidence type="ECO:0000256" key="1">
    <source>
        <dbReference type="ARBA" id="ARBA00004123"/>
    </source>
</evidence>
<keyword evidence="5" id="KW-0010">Activator</keyword>
<evidence type="ECO:0000256" key="2">
    <source>
        <dbReference type="ARBA" id="ARBA00008089"/>
    </source>
</evidence>
<keyword evidence="11" id="KW-0732">Signal</keyword>
<dbReference type="OrthoDB" id="5414694at2759"/>
<comment type="subcellular location">
    <subcellularLocation>
        <location evidence="1">Nucleus</location>
    </subcellularLocation>
</comment>
<dbReference type="Proteomes" id="UP000226431">
    <property type="component" value="Unassembled WGS sequence"/>
</dbReference>
<evidence type="ECO:0000313" key="12">
    <source>
        <dbReference type="EMBL" id="PHH79333.1"/>
    </source>
</evidence>
<feature type="signal peptide" evidence="11">
    <location>
        <begin position="1"/>
        <end position="20"/>
    </location>
</feature>
<evidence type="ECO:0000256" key="3">
    <source>
        <dbReference type="ARBA" id="ARBA00011837"/>
    </source>
</evidence>
<sequence length="538" mass="59361">MVSNQLSCLLSLAFVGHTLGSRTPATSPTRMVLGYTTVNPLHAAACIKTDTPLRLDHFRECSRDASKGLLLSDGFGMLTGFPKQVDCIVEANTLAFERVAKYRMPAGCVPDIEKSIQSIDPAWTATTTVRINDIRSTSWMGKYTMFIPNQLLGHHQPSGLNLRIRCGNLLGLRTPDIDWSHLSNIKGPSNKRQDFVISETTTAAKISYFSQVIMAASKLIMENDNHTQAQVNDLPEIPFISVLAQAVKNAKDTAAQAVAEVAKSGPCNYDAKTFKRFCRTEINEYLDVVGEYAEFRREVAEAISSIEVPLGKQSAAFLQTTAWKLGLETKRNQAELNLLLKGDVIEGVADHSEVRAVEIEALSREIQIGRRNIMQLLEVPMNKTSRAGVDAKGSVTGHRRRFQGQKKRYRFRDLSPDDLDALSELSLVLAKVRAGLHSSSQSSTSGPPPPTQPQSHASTAQQQQLSFKDVPGATDGMKHKLQHARAQVRALPDMGRSVEEQRTEIAQLEARILQQRALLESLREGGARFGKDDVKMEM</sequence>
<feature type="coiled-coil region" evidence="9">
    <location>
        <begin position="498"/>
        <end position="525"/>
    </location>
</feature>
<comment type="similarity">
    <text evidence="2">Belongs to the Mediator complex subunit 9 family.</text>
</comment>
<keyword evidence="4" id="KW-0805">Transcription regulation</keyword>
<dbReference type="SUPFAM" id="SSF140718">
    <property type="entry name" value="Mediator hinge subcomplex-like"/>
    <property type="match status" value="1"/>
</dbReference>
<dbReference type="EMBL" id="NJES01000049">
    <property type="protein sequence ID" value="PHH79333.1"/>
    <property type="molecule type" value="Genomic_DNA"/>
</dbReference>
<comment type="subunit">
    <text evidence="3">Component of the Mediator complex.</text>
</comment>
<evidence type="ECO:0000256" key="7">
    <source>
        <dbReference type="ARBA" id="ARBA00023242"/>
    </source>
</evidence>
<feature type="chain" id="PRO_5012248370" evidence="11">
    <location>
        <begin position="21"/>
        <end position="538"/>
    </location>
</feature>
<comment type="caution">
    <text evidence="12">The sequence shown here is derived from an EMBL/GenBank/DDBJ whole genome shotgun (WGS) entry which is preliminary data.</text>
</comment>
<keyword evidence="6" id="KW-0804">Transcription</keyword>
<evidence type="ECO:0000256" key="9">
    <source>
        <dbReference type="SAM" id="Coils"/>
    </source>
</evidence>
<dbReference type="InterPro" id="IPR045564">
    <property type="entry name" value="DUF5910"/>
</dbReference>
<keyword evidence="7" id="KW-0539">Nucleus</keyword>
<comment type="function">
    <text evidence="8">Component of the Mediator complex, a coactivator involved in the regulated transcription of nearly all RNA polymerase II-dependent genes. Mediator functions as a bridge to convey information from gene-specific regulatory proteins to the basal RNA polymerase II transcription machinery. Mediator is recruited to promoters by direct interactions with regulatory proteins and serves as a scaffold for the assembly of a functional preinitiation complex with RNA polymerase II and the general transcription factors.</text>
</comment>
<feature type="region of interest" description="Disordered" evidence="10">
    <location>
        <begin position="438"/>
        <end position="464"/>
    </location>
</feature>
<evidence type="ECO:0000256" key="4">
    <source>
        <dbReference type="ARBA" id="ARBA00023015"/>
    </source>
</evidence>
<evidence type="ECO:0000256" key="5">
    <source>
        <dbReference type="ARBA" id="ARBA00023159"/>
    </source>
</evidence>
<name>A0A2C5ZHI7_9HYPO</name>
<organism evidence="12 13">
    <name type="scientific">Ophiocordyceps camponoti-rufipedis</name>
    <dbReference type="NCBI Taxonomy" id="2004952"/>
    <lineage>
        <taxon>Eukaryota</taxon>
        <taxon>Fungi</taxon>
        <taxon>Dikarya</taxon>
        <taxon>Ascomycota</taxon>
        <taxon>Pezizomycotina</taxon>
        <taxon>Sordariomycetes</taxon>
        <taxon>Hypocreomycetidae</taxon>
        <taxon>Hypocreales</taxon>
        <taxon>Ophiocordycipitaceae</taxon>
        <taxon>Ophiocordyceps</taxon>
    </lineage>
</organism>
<reference evidence="12 13" key="1">
    <citation type="submission" date="2017-06" db="EMBL/GenBank/DDBJ databases">
        <title>Ant-infecting Ophiocordyceps genomes reveal a high diversity of potential behavioral manipulation genes and a possible major role for enterotoxins.</title>
        <authorList>
            <person name="De Bekker C."/>
            <person name="Evans H.C."/>
            <person name="Brachmann A."/>
            <person name="Hughes D.P."/>
        </authorList>
    </citation>
    <scope>NUCLEOTIDE SEQUENCE [LARGE SCALE GENOMIC DNA]</scope>
    <source>
        <strain evidence="12 13">Map16</strain>
    </source>
</reference>
<protein>
    <submittedName>
        <fullName evidence="12">Uncharacterized protein</fullName>
    </submittedName>
</protein>
<dbReference type="InterPro" id="IPR037212">
    <property type="entry name" value="Med7/Med21-like"/>
</dbReference>
<dbReference type="GO" id="GO:0006357">
    <property type="term" value="P:regulation of transcription by RNA polymerase II"/>
    <property type="evidence" value="ECO:0007669"/>
    <property type="project" value="InterPro"/>
</dbReference>
<dbReference type="AlphaFoldDB" id="A0A2C5ZHI7"/>
<keyword evidence="9" id="KW-0175">Coiled coil</keyword>
<proteinExistence type="inferred from homology"/>
<dbReference type="GO" id="GO:0016592">
    <property type="term" value="C:mediator complex"/>
    <property type="evidence" value="ECO:0007669"/>
    <property type="project" value="InterPro"/>
</dbReference>
<dbReference type="STRING" id="2004952.A0A2C5ZHI7"/>
<keyword evidence="13" id="KW-1185">Reference proteome</keyword>
<dbReference type="InterPro" id="IPR011425">
    <property type="entry name" value="Med9"/>
</dbReference>
<evidence type="ECO:0000313" key="13">
    <source>
        <dbReference type="Proteomes" id="UP000226431"/>
    </source>
</evidence>
<gene>
    <name evidence="12" type="ORF">CDD80_5096</name>
</gene>
<evidence type="ECO:0000256" key="11">
    <source>
        <dbReference type="SAM" id="SignalP"/>
    </source>
</evidence>
<dbReference type="Pfam" id="PF07544">
    <property type="entry name" value="Med9"/>
    <property type="match status" value="1"/>
</dbReference>
<evidence type="ECO:0000256" key="6">
    <source>
        <dbReference type="ARBA" id="ARBA00023163"/>
    </source>
</evidence>
<evidence type="ECO:0000256" key="8">
    <source>
        <dbReference type="ARBA" id="ARBA00025687"/>
    </source>
</evidence>
<evidence type="ECO:0000256" key="10">
    <source>
        <dbReference type="SAM" id="MobiDB-lite"/>
    </source>
</evidence>
<dbReference type="GO" id="GO:0003712">
    <property type="term" value="F:transcription coregulator activity"/>
    <property type="evidence" value="ECO:0007669"/>
    <property type="project" value="InterPro"/>
</dbReference>
<dbReference type="Pfam" id="PF19287">
    <property type="entry name" value="DUF5910"/>
    <property type="match status" value="1"/>
</dbReference>
<accession>A0A2C5ZHI7</accession>